<organism evidence="2 3">
    <name type="scientific">Neisseria meningitidis</name>
    <dbReference type="NCBI Taxonomy" id="487"/>
    <lineage>
        <taxon>Bacteria</taxon>
        <taxon>Pseudomonadati</taxon>
        <taxon>Pseudomonadota</taxon>
        <taxon>Betaproteobacteria</taxon>
        <taxon>Neisseriales</taxon>
        <taxon>Neisseriaceae</taxon>
        <taxon>Neisseria</taxon>
    </lineage>
</organism>
<evidence type="ECO:0000313" key="2">
    <source>
        <dbReference type="EMBL" id="RQK77377.1"/>
    </source>
</evidence>
<sequence>MTKSGGNDGSVATVTVRFRLCWNFGKLMNRHSRTGGNLEFQCLKNLSEKTKTLPPSFPRKWESRNEKQQEFIGNDRN</sequence>
<comment type="caution">
    <text evidence="2">The sequence shown here is derived from an EMBL/GenBank/DDBJ whole genome shotgun (WGS) entry which is preliminary data.</text>
</comment>
<proteinExistence type="predicted"/>
<dbReference type="Proteomes" id="UP000283666">
    <property type="component" value="Unassembled WGS sequence"/>
</dbReference>
<evidence type="ECO:0000313" key="3">
    <source>
        <dbReference type="Proteomes" id="UP000283666"/>
    </source>
</evidence>
<feature type="compositionally biased region" description="Basic and acidic residues" evidence="1">
    <location>
        <begin position="59"/>
        <end position="77"/>
    </location>
</feature>
<dbReference type="EMBL" id="NWZY01000025">
    <property type="protein sequence ID" value="RQK77377.1"/>
    <property type="molecule type" value="Genomic_DNA"/>
</dbReference>
<protein>
    <recommendedName>
        <fullName evidence="4">Pilus assembly protein PilS</fullName>
    </recommendedName>
</protein>
<gene>
    <name evidence="2" type="ORF">COH52_08965</name>
</gene>
<evidence type="ECO:0000256" key="1">
    <source>
        <dbReference type="SAM" id="MobiDB-lite"/>
    </source>
</evidence>
<reference evidence="2 3" key="1">
    <citation type="submission" date="2017-09" db="EMBL/GenBank/DDBJ databases">
        <title>Phenotypic and genotypic characterization of Colombian isolates of Neisseria meningitidis recovered from invasive disease.</title>
        <authorList>
            <person name="Duarte C."/>
            <person name="Gabastou J.M."/>
            <person name="Moreno J."/>
        </authorList>
    </citation>
    <scope>NUCLEOTIDE SEQUENCE [LARGE SCALE GENOMIC DNA]</scope>
    <source>
        <strain evidence="2 3">INS-Nm1012</strain>
    </source>
</reference>
<name>A0A425B1M1_NEIME</name>
<feature type="region of interest" description="Disordered" evidence="1">
    <location>
        <begin position="51"/>
        <end position="77"/>
    </location>
</feature>
<dbReference type="AlphaFoldDB" id="A0A425B1M1"/>
<accession>A0A425B1M1</accession>
<evidence type="ECO:0008006" key="4">
    <source>
        <dbReference type="Google" id="ProtNLM"/>
    </source>
</evidence>